<dbReference type="GO" id="GO:0030166">
    <property type="term" value="P:proteoglycan biosynthetic process"/>
    <property type="evidence" value="ECO:0007669"/>
    <property type="project" value="TreeGrafter"/>
</dbReference>
<keyword evidence="3 11" id="KW-0808">Transferase</keyword>
<evidence type="ECO:0000256" key="4">
    <source>
        <dbReference type="ARBA" id="ARBA00022692"/>
    </source>
</evidence>
<feature type="signal peptide" evidence="12">
    <location>
        <begin position="1"/>
        <end position="25"/>
    </location>
</feature>
<dbReference type="GO" id="GO:0008146">
    <property type="term" value="F:sulfotransferase activity"/>
    <property type="evidence" value="ECO:0007669"/>
    <property type="project" value="InterPro"/>
</dbReference>
<dbReference type="Proteomes" id="UP000314987">
    <property type="component" value="Unassembled WGS sequence"/>
</dbReference>
<dbReference type="PANTHER" id="PTHR12137:SF15">
    <property type="entry name" value="CARBOHYDRATE SULFOTRANSFERASE"/>
    <property type="match status" value="1"/>
</dbReference>
<dbReference type="Ensembl" id="ENSVURT00010011392.1">
    <property type="protein sequence ID" value="ENSVURP00010010053.1"/>
    <property type="gene ID" value="ENSVURG00010007762.1"/>
</dbReference>
<gene>
    <name evidence="13" type="primary">LOC114048925</name>
</gene>
<keyword evidence="12" id="KW-0732">Signal</keyword>
<organism evidence="13 14">
    <name type="scientific">Vombatus ursinus</name>
    <name type="common">Common wombat</name>
    <dbReference type="NCBI Taxonomy" id="29139"/>
    <lineage>
        <taxon>Eukaryota</taxon>
        <taxon>Metazoa</taxon>
        <taxon>Chordata</taxon>
        <taxon>Craniata</taxon>
        <taxon>Vertebrata</taxon>
        <taxon>Euteleostomi</taxon>
        <taxon>Mammalia</taxon>
        <taxon>Metatheria</taxon>
        <taxon>Diprotodontia</taxon>
        <taxon>Vombatidae</taxon>
        <taxon>Vombatus</taxon>
    </lineage>
</organism>
<evidence type="ECO:0000256" key="9">
    <source>
        <dbReference type="ARBA" id="ARBA00023180"/>
    </source>
</evidence>
<evidence type="ECO:0000256" key="10">
    <source>
        <dbReference type="ARBA" id="ARBA00023277"/>
    </source>
</evidence>
<accession>A0A4X2KDT8</accession>
<dbReference type="InterPro" id="IPR018011">
    <property type="entry name" value="Carb_sulfotrans_8-10"/>
</dbReference>
<sequence length="313" mass="36371">MGQLSYKLYCGFGLCLLLLWICCRQLETPTTDRETISTDTSDHWQLTQQLRQEQLSTACKKRGLWKSDSQLVPKQVARQLLVERNHRLLFCEVPKAGCSNWRRVLLLLALNLSRWDPAEVAMDRLHTTSLLQRLNSFQPRECDLMLKHYTPVLVTRHPLERLVSAYRDKLLHSEPYYMHVADKIRTAVRGSRAPKNQRNLTFPEFVTFILRQPPADLDVHWKPIALLCSPCSVRYGVLIWHENMSSEAEQALRFLGIPSPGLFPSAKVHQSEKRTDDQLTRHYLGQLSPEQLSGLYNLYFLDFTLFGYHIQNP</sequence>
<dbReference type="PANTHER" id="PTHR12137">
    <property type="entry name" value="CARBOHYDRATE SULFOTRANSFERASE"/>
    <property type="match status" value="1"/>
</dbReference>
<proteinExistence type="inferred from homology"/>
<keyword evidence="10 11" id="KW-0119">Carbohydrate metabolism</keyword>
<dbReference type="Pfam" id="PF03567">
    <property type="entry name" value="Sulfotransfer_2"/>
    <property type="match status" value="1"/>
</dbReference>
<keyword evidence="14" id="KW-1185">Reference proteome</keyword>
<evidence type="ECO:0000256" key="6">
    <source>
        <dbReference type="ARBA" id="ARBA00022989"/>
    </source>
</evidence>
<dbReference type="InterPro" id="IPR005331">
    <property type="entry name" value="Sulfotransferase"/>
</dbReference>
<evidence type="ECO:0000256" key="7">
    <source>
        <dbReference type="ARBA" id="ARBA00023034"/>
    </source>
</evidence>
<protein>
    <recommendedName>
        <fullName evidence="11">Carbohydrate sulfotransferase</fullName>
        <ecNumber evidence="11">2.8.2.-</ecNumber>
    </recommendedName>
</protein>
<comment type="subcellular location">
    <subcellularLocation>
        <location evidence="1 11">Golgi apparatus membrane</location>
        <topology evidence="1 11">Single-pass type II membrane protein</topology>
    </subcellularLocation>
</comment>
<reference evidence="13" key="2">
    <citation type="submission" date="2025-08" db="UniProtKB">
        <authorList>
            <consortium name="Ensembl"/>
        </authorList>
    </citation>
    <scope>IDENTIFICATION</scope>
</reference>
<dbReference type="GO" id="GO:0000139">
    <property type="term" value="C:Golgi membrane"/>
    <property type="evidence" value="ECO:0007669"/>
    <property type="project" value="UniProtKB-SubCell"/>
</dbReference>
<reference evidence="14" key="1">
    <citation type="submission" date="2018-12" db="EMBL/GenBank/DDBJ databases">
        <authorList>
            <person name="Yazar S."/>
        </authorList>
    </citation>
    <scope>NUCLEOTIDE SEQUENCE [LARGE SCALE GENOMIC DNA]</scope>
</reference>
<keyword evidence="8" id="KW-0472">Membrane</keyword>
<dbReference type="STRING" id="29139.ENSVURP00010010053"/>
<dbReference type="EC" id="2.8.2.-" evidence="11"/>
<keyword evidence="7 11" id="KW-0333">Golgi apparatus</keyword>
<keyword evidence="5 11" id="KW-0735">Signal-anchor</keyword>
<evidence type="ECO:0000256" key="11">
    <source>
        <dbReference type="RuleBase" id="RU364020"/>
    </source>
</evidence>
<reference evidence="13" key="3">
    <citation type="submission" date="2025-09" db="UniProtKB">
        <authorList>
            <consortium name="Ensembl"/>
        </authorList>
    </citation>
    <scope>IDENTIFICATION</scope>
</reference>
<evidence type="ECO:0000256" key="8">
    <source>
        <dbReference type="ARBA" id="ARBA00023136"/>
    </source>
</evidence>
<feature type="chain" id="PRO_5021497528" description="Carbohydrate sulfotransferase" evidence="12">
    <location>
        <begin position="26"/>
        <end position="313"/>
    </location>
</feature>
<keyword evidence="9 11" id="KW-0325">Glycoprotein</keyword>
<dbReference type="AlphaFoldDB" id="A0A4X2KDT8"/>
<evidence type="ECO:0000256" key="3">
    <source>
        <dbReference type="ARBA" id="ARBA00022679"/>
    </source>
</evidence>
<comment type="similarity">
    <text evidence="2 11">Belongs to the sulfotransferase 2 family.</text>
</comment>
<evidence type="ECO:0000256" key="1">
    <source>
        <dbReference type="ARBA" id="ARBA00004323"/>
    </source>
</evidence>
<evidence type="ECO:0000256" key="5">
    <source>
        <dbReference type="ARBA" id="ARBA00022968"/>
    </source>
</evidence>
<dbReference type="GeneTree" id="ENSGT00940000165474"/>
<name>A0A4X2KDT8_VOMUR</name>
<dbReference type="GO" id="GO:0016051">
    <property type="term" value="P:carbohydrate biosynthetic process"/>
    <property type="evidence" value="ECO:0007669"/>
    <property type="project" value="InterPro"/>
</dbReference>
<keyword evidence="6" id="KW-1133">Transmembrane helix</keyword>
<evidence type="ECO:0000313" key="13">
    <source>
        <dbReference type="Ensembl" id="ENSVURP00010010053.1"/>
    </source>
</evidence>
<evidence type="ECO:0000256" key="12">
    <source>
        <dbReference type="SAM" id="SignalP"/>
    </source>
</evidence>
<dbReference type="OMA" id="RWRHSNG"/>
<evidence type="ECO:0000256" key="2">
    <source>
        <dbReference type="ARBA" id="ARBA00006339"/>
    </source>
</evidence>
<keyword evidence="4" id="KW-0812">Transmembrane</keyword>
<evidence type="ECO:0000313" key="14">
    <source>
        <dbReference type="Proteomes" id="UP000314987"/>
    </source>
</evidence>